<dbReference type="CDD" id="cd05014">
    <property type="entry name" value="SIS_Kpsf"/>
    <property type="match status" value="1"/>
</dbReference>
<dbReference type="EMBL" id="BLKC01000047">
    <property type="protein sequence ID" value="GFF42114.1"/>
    <property type="molecule type" value="Genomic_DNA"/>
</dbReference>
<evidence type="ECO:0000313" key="2">
    <source>
        <dbReference type="EMBL" id="GFF42114.1"/>
    </source>
</evidence>
<sequence>MHSLNYASVVTTAVHVISMERAALANLERIYKTNEWAQQNLARAVTEIIHSIKNGGKLVICGVGKSGKIGQKVVATMISMGIHSAFLHPTEALHGDLGLIRLNDTLLFVSFSGRTMELLQLLPHIPSTIPVIAITSHMDVSSCPILSSRPHDKAVLLPAPIHESEQTSFGVCAPTTSTTVALSIGDALAIAIAKELYNSPGRCPIHVFKGYHPAGVLGTT</sequence>
<dbReference type="PANTHER" id="PTHR38418">
    <property type="entry name" value="SUGAR ISOMERASE, KPSF/GUTQ (AFU_ORTHOLOGUE AFUA_6G08860)"/>
    <property type="match status" value="1"/>
</dbReference>
<reference evidence="2 3" key="1">
    <citation type="submission" date="2020-01" db="EMBL/GenBank/DDBJ databases">
        <title>Draft genome sequence of Aspergillus udagawae IFM 46972.</title>
        <authorList>
            <person name="Takahashi H."/>
            <person name="Yaguchi T."/>
        </authorList>
    </citation>
    <scope>NUCLEOTIDE SEQUENCE [LARGE SCALE GENOMIC DNA]</scope>
    <source>
        <strain evidence="2 3">IFM 46972</strain>
    </source>
</reference>
<dbReference type="PANTHER" id="PTHR38418:SF2">
    <property type="entry name" value="SUGAR ISOMERASE, KPSF_GUTQ (AFU_ORTHOLOGUE AFUA_6G08860)"/>
    <property type="match status" value="1"/>
</dbReference>
<dbReference type="GO" id="GO:1901135">
    <property type="term" value="P:carbohydrate derivative metabolic process"/>
    <property type="evidence" value="ECO:0007669"/>
    <property type="project" value="InterPro"/>
</dbReference>
<comment type="caution">
    <text evidence="2">The sequence shown here is derived from an EMBL/GenBank/DDBJ whole genome shotgun (WGS) entry which is preliminary data.</text>
</comment>
<protein>
    <recommendedName>
        <fullName evidence="1">SIS domain-containing protein</fullName>
    </recommendedName>
</protein>
<proteinExistence type="predicted"/>
<organism evidence="2 3">
    <name type="scientific">Aspergillus udagawae</name>
    <dbReference type="NCBI Taxonomy" id="91492"/>
    <lineage>
        <taxon>Eukaryota</taxon>
        <taxon>Fungi</taxon>
        <taxon>Dikarya</taxon>
        <taxon>Ascomycota</taxon>
        <taxon>Pezizomycotina</taxon>
        <taxon>Eurotiomycetes</taxon>
        <taxon>Eurotiomycetidae</taxon>
        <taxon>Eurotiales</taxon>
        <taxon>Aspergillaceae</taxon>
        <taxon>Aspergillus</taxon>
        <taxon>Aspergillus subgen. Fumigati</taxon>
    </lineage>
</organism>
<dbReference type="Gene3D" id="3.40.50.10490">
    <property type="entry name" value="Glucose-6-phosphate isomerase like protein, domain 1"/>
    <property type="match status" value="1"/>
</dbReference>
<gene>
    <name evidence="2" type="ORF">IFM46972_06763</name>
</gene>
<evidence type="ECO:0000259" key="1">
    <source>
        <dbReference type="PROSITE" id="PS51464"/>
    </source>
</evidence>
<dbReference type="Pfam" id="PF01380">
    <property type="entry name" value="SIS"/>
    <property type="match status" value="1"/>
</dbReference>
<dbReference type="PROSITE" id="PS51464">
    <property type="entry name" value="SIS"/>
    <property type="match status" value="1"/>
</dbReference>
<name>A0A8H3P379_9EURO</name>
<dbReference type="GO" id="GO:0097367">
    <property type="term" value="F:carbohydrate derivative binding"/>
    <property type="evidence" value="ECO:0007669"/>
    <property type="project" value="InterPro"/>
</dbReference>
<dbReference type="AlphaFoldDB" id="A0A8H3P379"/>
<evidence type="ECO:0000313" key="3">
    <source>
        <dbReference type="Proteomes" id="UP000465221"/>
    </source>
</evidence>
<dbReference type="Proteomes" id="UP000465221">
    <property type="component" value="Unassembled WGS sequence"/>
</dbReference>
<dbReference type="SUPFAM" id="SSF53697">
    <property type="entry name" value="SIS domain"/>
    <property type="match status" value="1"/>
</dbReference>
<dbReference type="InterPro" id="IPR001347">
    <property type="entry name" value="SIS_dom"/>
</dbReference>
<dbReference type="InterPro" id="IPR035474">
    <property type="entry name" value="SIS_Kpsf"/>
</dbReference>
<accession>A0A8H3P379</accession>
<feature type="domain" description="SIS" evidence="1">
    <location>
        <begin position="48"/>
        <end position="198"/>
    </location>
</feature>
<dbReference type="InterPro" id="IPR046348">
    <property type="entry name" value="SIS_dom_sf"/>
</dbReference>